<dbReference type="EMBL" id="JBHHMI010000007">
    <property type="protein sequence ID" value="MFB5267196.1"/>
    <property type="molecule type" value="Genomic_DNA"/>
</dbReference>
<evidence type="ECO:0000313" key="4">
    <source>
        <dbReference type="EMBL" id="MFB5267196.1"/>
    </source>
</evidence>
<dbReference type="InterPro" id="IPR020904">
    <property type="entry name" value="Sc_DH/Rdtase_CS"/>
</dbReference>
<dbReference type="PANTHER" id="PTHR44196:SF1">
    <property type="entry name" value="DEHYDROGENASE_REDUCTASE SDR FAMILY MEMBER 7B"/>
    <property type="match status" value="1"/>
</dbReference>
<dbReference type="SUPFAM" id="SSF51735">
    <property type="entry name" value="NAD(P)-binding Rossmann-fold domains"/>
    <property type="match status" value="1"/>
</dbReference>
<dbReference type="PROSITE" id="PS00061">
    <property type="entry name" value="ADH_SHORT"/>
    <property type="match status" value="1"/>
</dbReference>
<dbReference type="PANTHER" id="PTHR44196">
    <property type="entry name" value="DEHYDROGENASE/REDUCTASE SDR FAMILY MEMBER 7B"/>
    <property type="match status" value="1"/>
</dbReference>
<comment type="caution">
    <text evidence="4">The sequence shown here is derived from an EMBL/GenBank/DDBJ whole genome shotgun (WGS) entry which is preliminary data.</text>
</comment>
<gene>
    <name evidence="4" type="ORF">ACE41H_10420</name>
</gene>
<dbReference type="PRINTS" id="PR00080">
    <property type="entry name" value="SDRFAMILY"/>
</dbReference>
<dbReference type="EC" id="1.-.-.-" evidence="4"/>
<keyword evidence="2 4" id="KW-0560">Oxidoreductase</keyword>
<evidence type="ECO:0000256" key="1">
    <source>
        <dbReference type="ARBA" id="ARBA00006484"/>
    </source>
</evidence>
<protein>
    <submittedName>
        <fullName evidence="4">SDR family NAD(P)-dependent oxidoreductase</fullName>
        <ecNumber evidence="4">1.-.-.-</ecNumber>
    </submittedName>
</protein>
<keyword evidence="5" id="KW-1185">Reference proteome</keyword>
<dbReference type="PRINTS" id="PR00081">
    <property type="entry name" value="GDHRDH"/>
</dbReference>
<name>A0ABV5ASN0_9BACL</name>
<dbReference type="RefSeq" id="WP_375355164.1">
    <property type="nucleotide sequence ID" value="NZ_JBHHMI010000007.1"/>
</dbReference>
<sequence length="259" mass="28511">MSSLEGKVVFITGASSGLGALCAGMLAERGAIPILTARSEDRLQQLSASLKGNHEWFALDVTENEQITRVVKLVLSRYGRIDILLNNAGYGKFERMTEMNTSEFENMMDVNYMGAVRCIKAVLPAMLERRSGQIVNVASIAGKIGTAKSASYTATKHALLGLSNALRQELRGTGVVVSAINPGPIDTPFFEMADPSGGYVGSIRWFMMKPERVAKHIILAMEKHKEEVNLPYLAAAGIRLYHLFPRLADRLTYKMMNRK</sequence>
<dbReference type="InterPro" id="IPR002347">
    <property type="entry name" value="SDR_fam"/>
</dbReference>
<evidence type="ECO:0000256" key="3">
    <source>
        <dbReference type="RuleBase" id="RU000363"/>
    </source>
</evidence>
<comment type="similarity">
    <text evidence="1 3">Belongs to the short-chain dehydrogenases/reductases (SDR) family.</text>
</comment>
<reference evidence="4 5" key="1">
    <citation type="submission" date="2024-09" db="EMBL/GenBank/DDBJ databases">
        <title>Paenibacillus zeirhizospherea sp. nov., isolated from surface of the maize (Zea mays) roots in a horticulture field, Hungary.</title>
        <authorList>
            <person name="Marton D."/>
            <person name="Farkas M."/>
            <person name="Bedics A."/>
            <person name="Toth E."/>
            <person name="Tancsics A."/>
            <person name="Boka K."/>
            <person name="Maroti G."/>
            <person name="Kriszt B."/>
            <person name="Cserhati M."/>
        </authorList>
    </citation>
    <scope>NUCLEOTIDE SEQUENCE [LARGE SCALE GENOMIC DNA]</scope>
    <source>
        <strain evidence="4 5">KCTC 33519</strain>
    </source>
</reference>
<dbReference type="GO" id="GO:0016491">
    <property type="term" value="F:oxidoreductase activity"/>
    <property type="evidence" value="ECO:0007669"/>
    <property type="project" value="UniProtKB-KW"/>
</dbReference>
<dbReference type="Gene3D" id="3.40.50.720">
    <property type="entry name" value="NAD(P)-binding Rossmann-like Domain"/>
    <property type="match status" value="1"/>
</dbReference>
<evidence type="ECO:0000256" key="2">
    <source>
        <dbReference type="ARBA" id="ARBA00023002"/>
    </source>
</evidence>
<accession>A0ABV5ASN0</accession>
<proteinExistence type="inferred from homology"/>
<organism evidence="4 5">
    <name type="scientific">Paenibacillus enshidis</name>
    <dbReference type="NCBI Taxonomy" id="1458439"/>
    <lineage>
        <taxon>Bacteria</taxon>
        <taxon>Bacillati</taxon>
        <taxon>Bacillota</taxon>
        <taxon>Bacilli</taxon>
        <taxon>Bacillales</taxon>
        <taxon>Paenibacillaceae</taxon>
        <taxon>Paenibacillus</taxon>
    </lineage>
</organism>
<evidence type="ECO:0000313" key="5">
    <source>
        <dbReference type="Proteomes" id="UP001580346"/>
    </source>
</evidence>
<dbReference type="Proteomes" id="UP001580346">
    <property type="component" value="Unassembled WGS sequence"/>
</dbReference>
<dbReference type="Pfam" id="PF00106">
    <property type="entry name" value="adh_short"/>
    <property type="match status" value="1"/>
</dbReference>
<dbReference type="InterPro" id="IPR036291">
    <property type="entry name" value="NAD(P)-bd_dom_sf"/>
</dbReference>